<dbReference type="InterPro" id="IPR019318">
    <property type="entry name" value="Gua_nucleotide_exch_fac_Ric8"/>
</dbReference>
<dbReference type="GO" id="GO:0005737">
    <property type="term" value="C:cytoplasm"/>
    <property type="evidence" value="ECO:0007669"/>
    <property type="project" value="TreeGrafter"/>
</dbReference>
<comment type="similarity">
    <text evidence="1">Belongs to the synembryn family.</text>
</comment>
<dbReference type="GO" id="GO:0007186">
    <property type="term" value="P:G protein-coupled receptor signaling pathway"/>
    <property type="evidence" value="ECO:0007669"/>
    <property type="project" value="TreeGrafter"/>
</dbReference>
<keyword evidence="2" id="KW-0344">Guanine-nucleotide releasing factor</keyword>
<reference evidence="4" key="1">
    <citation type="journal article" date="2021" name="Nat. Commun.">
        <title>Genetic determinants of endophytism in the Arabidopsis root mycobiome.</title>
        <authorList>
            <person name="Mesny F."/>
            <person name="Miyauchi S."/>
            <person name="Thiergart T."/>
            <person name="Pickel B."/>
            <person name="Atanasova L."/>
            <person name="Karlsson M."/>
            <person name="Huettel B."/>
            <person name="Barry K.W."/>
            <person name="Haridas S."/>
            <person name="Chen C."/>
            <person name="Bauer D."/>
            <person name="Andreopoulos W."/>
            <person name="Pangilinan J."/>
            <person name="LaButti K."/>
            <person name="Riley R."/>
            <person name="Lipzen A."/>
            <person name="Clum A."/>
            <person name="Drula E."/>
            <person name="Henrissat B."/>
            <person name="Kohler A."/>
            <person name="Grigoriev I.V."/>
            <person name="Martin F.M."/>
            <person name="Hacquard S."/>
        </authorList>
    </citation>
    <scope>NUCLEOTIDE SEQUENCE</scope>
    <source>
        <strain evidence="4">MPI-SDFR-AT-0120</strain>
    </source>
</reference>
<evidence type="ECO:0000313" key="4">
    <source>
        <dbReference type="EMBL" id="KAH7093307.1"/>
    </source>
</evidence>
<keyword evidence="3" id="KW-0143">Chaperone</keyword>
<keyword evidence="5" id="KW-1185">Reference proteome</keyword>
<evidence type="ECO:0000256" key="2">
    <source>
        <dbReference type="ARBA" id="ARBA00022658"/>
    </source>
</evidence>
<gene>
    <name evidence="4" type="ORF">FB567DRAFT_515082</name>
</gene>
<accession>A0A8K0RH44</accession>
<proteinExistence type="inferred from homology"/>
<evidence type="ECO:0000256" key="3">
    <source>
        <dbReference type="ARBA" id="ARBA00023186"/>
    </source>
</evidence>
<evidence type="ECO:0000256" key="1">
    <source>
        <dbReference type="ARBA" id="ARBA00009049"/>
    </source>
</evidence>
<sequence>MRVAALFIWTLTSRVCRSSRRGWGTSGASSPTHISARISHLLQPTMSSTKTGKAKLDDVTRILAELKADWDASKLSSQQKKQLLEQLKVYGRAVENSDPIFTQDGLQTLGRYAFEGKDIGASQEALRCTANALLLQPKARQILVDLGYGPNAAEKLKSENADDEFLASRVLFLMTYDANLDYPQLVRENHLADNINAAIARHAKRYSRSARRKSQEHTQPMDLMALSETLKLLFNITHFHADLSEHFSKSIPNIFKILVRRGIPQPPLTAPINYLVNALLNLDLEDIKGQQYRCFGQNAVFPLFDQKCNAEHLIKLLDKAIVAYPEAELDNTIAPVLTLIRRIYEIAPESVKKYMERGILPTPEERDKPLGKSNTLSSRLLNLSTSALTPNLRGSISAMLFELSDKDASTFVQNVGYGFASGFLASNNITMPENAIEAHATAQAEKGIFVNPITGQRLDKEESVQSEPMTQAEKEQEAERLFVLFERLKATGVMDVQNPVEAAYRSGRIEELPDDSD</sequence>
<dbReference type="Proteomes" id="UP000813461">
    <property type="component" value="Unassembled WGS sequence"/>
</dbReference>
<evidence type="ECO:0000313" key="5">
    <source>
        <dbReference type="Proteomes" id="UP000813461"/>
    </source>
</evidence>
<dbReference type="Pfam" id="PF10165">
    <property type="entry name" value="Ric8"/>
    <property type="match status" value="1"/>
</dbReference>
<dbReference type="GO" id="GO:0005085">
    <property type="term" value="F:guanyl-nucleotide exchange factor activity"/>
    <property type="evidence" value="ECO:0007669"/>
    <property type="project" value="UniProtKB-KW"/>
</dbReference>
<protein>
    <submittedName>
        <fullName evidence="4">Guanine nucleotide exchange factor</fullName>
    </submittedName>
</protein>
<dbReference type="AlphaFoldDB" id="A0A8K0RH44"/>
<dbReference type="OrthoDB" id="5585685at2759"/>
<name>A0A8K0RH44_9PLEO</name>
<dbReference type="GO" id="GO:0001965">
    <property type="term" value="F:G-protein alpha-subunit binding"/>
    <property type="evidence" value="ECO:0007669"/>
    <property type="project" value="TreeGrafter"/>
</dbReference>
<organism evidence="4 5">
    <name type="scientific">Paraphoma chrysanthemicola</name>
    <dbReference type="NCBI Taxonomy" id="798071"/>
    <lineage>
        <taxon>Eukaryota</taxon>
        <taxon>Fungi</taxon>
        <taxon>Dikarya</taxon>
        <taxon>Ascomycota</taxon>
        <taxon>Pezizomycotina</taxon>
        <taxon>Dothideomycetes</taxon>
        <taxon>Pleosporomycetidae</taxon>
        <taxon>Pleosporales</taxon>
        <taxon>Pleosporineae</taxon>
        <taxon>Phaeosphaeriaceae</taxon>
        <taxon>Paraphoma</taxon>
    </lineage>
</organism>
<dbReference type="EMBL" id="JAGMVJ010000002">
    <property type="protein sequence ID" value="KAH7093307.1"/>
    <property type="molecule type" value="Genomic_DNA"/>
</dbReference>
<dbReference type="PANTHER" id="PTHR12425">
    <property type="entry name" value="SYNEMBRYN"/>
    <property type="match status" value="1"/>
</dbReference>
<comment type="caution">
    <text evidence="4">The sequence shown here is derived from an EMBL/GenBank/DDBJ whole genome shotgun (WGS) entry which is preliminary data.</text>
</comment>
<dbReference type="PANTHER" id="PTHR12425:SF5">
    <property type="entry name" value="SYNEMBRYN"/>
    <property type="match status" value="1"/>
</dbReference>